<dbReference type="SUPFAM" id="SSF52047">
    <property type="entry name" value="RNI-like"/>
    <property type="match status" value="1"/>
</dbReference>
<dbReference type="PANTHER" id="PTHR34145:SF28">
    <property type="entry name" value="F-BOX DOMAIN-CONTAINING PROTEIN"/>
    <property type="match status" value="1"/>
</dbReference>
<feature type="domain" description="F-box/LRR-repeat protein 15/At3g58940/PEG3-like LRR" evidence="1">
    <location>
        <begin position="28"/>
        <end position="259"/>
    </location>
</feature>
<sequence>MNQVQSHHSGPIEKFKLAAYCRPNYNDLDQWIHFLTTKGIKEFNLRYFDFCKHYKLPSCLFSCPRLSHLMLYGCVFELSASFEGFYNLACLELIQVSINGGTLENLILNCPVLERLTLLKIGPLTCLKIINQNLKYLRINSEFEDIYVGNSPLLATVDICLIPEKRIGSTPQFLKKGRAYNLETNVDLVSDHLSGLKRLTLSGSFLEFLAMNCTPKRCHFVFPHLVAVHLKEVRFDSLHEVLVSLSIIRSAPNIEELHISVGCSHYGRQWVELLQAECLSEYYFERLSVVRMVGFLEAHFVCEFMKFVLARSPVLERMTTVNYGYQNTLKSLLQQVEPASEHAKVEYFTL</sequence>
<dbReference type="InterPro" id="IPR053772">
    <property type="entry name" value="At1g61320/At1g61330-like"/>
</dbReference>
<organism evidence="2 3">
    <name type="scientific">Nyssa sinensis</name>
    <dbReference type="NCBI Taxonomy" id="561372"/>
    <lineage>
        <taxon>Eukaryota</taxon>
        <taxon>Viridiplantae</taxon>
        <taxon>Streptophyta</taxon>
        <taxon>Embryophyta</taxon>
        <taxon>Tracheophyta</taxon>
        <taxon>Spermatophyta</taxon>
        <taxon>Magnoliopsida</taxon>
        <taxon>eudicotyledons</taxon>
        <taxon>Gunneridae</taxon>
        <taxon>Pentapetalae</taxon>
        <taxon>asterids</taxon>
        <taxon>Cornales</taxon>
        <taxon>Nyssaceae</taxon>
        <taxon>Nyssa</taxon>
    </lineage>
</organism>
<dbReference type="InterPro" id="IPR055411">
    <property type="entry name" value="LRR_FXL15/At3g58940/PEG3-like"/>
</dbReference>
<evidence type="ECO:0000313" key="3">
    <source>
        <dbReference type="Proteomes" id="UP000325577"/>
    </source>
</evidence>
<dbReference type="OrthoDB" id="629734at2759"/>
<proteinExistence type="predicted"/>
<gene>
    <name evidence="2" type="ORF">F0562_005212</name>
</gene>
<reference evidence="2 3" key="1">
    <citation type="submission" date="2019-09" db="EMBL/GenBank/DDBJ databases">
        <title>A chromosome-level genome assembly of the Chinese tupelo Nyssa sinensis.</title>
        <authorList>
            <person name="Yang X."/>
            <person name="Kang M."/>
            <person name="Yang Y."/>
            <person name="Xiong H."/>
            <person name="Wang M."/>
            <person name="Zhang Z."/>
            <person name="Wang Z."/>
            <person name="Wu H."/>
            <person name="Ma T."/>
            <person name="Liu J."/>
            <person name="Xi Z."/>
        </authorList>
    </citation>
    <scope>NUCLEOTIDE SEQUENCE [LARGE SCALE GENOMIC DNA]</scope>
    <source>
        <strain evidence="2">J267</strain>
        <tissue evidence="2">Leaf</tissue>
    </source>
</reference>
<dbReference type="EMBL" id="CM018043">
    <property type="protein sequence ID" value="KAA8530503.1"/>
    <property type="molecule type" value="Genomic_DNA"/>
</dbReference>
<dbReference type="PANTHER" id="PTHR34145">
    <property type="entry name" value="OS02G0105600 PROTEIN"/>
    <property type="match status" value="1"/>
</dbReference>
<protein>
    <recommendedName>
        <fullName evidence="1">F-box/LRR-repeat protein 15/At3g58940/PEG3-like LRR domain-containing protein</fullName>
    </recommendedName>
</protein>
<evidence type="ECO:0000259" key="1">
    <source>
        <dbReference type="Pfam" id="PF24758"/>
    </source>
</evidence>
<keyword evidence="3" id="KW-1185">Reference proteome</keyword>
<dbReference type="Proteomes" id="UP000325577">
    <property type="component" value="Linkage Group LG2"/>
</dbReference>
<dbReference type="AlphaFoldDB" id="A0A5J5AHJ7"/>
<evidence type="ECO:0000313" key="2">
    <source>
        <dbReference type="EMBL" id="KAA8530503.1"/>
    </source>
</evidence>
<accession>A0A5J5AHJ7</accession>
<dbReference type="InterPro" id="IPR032675">
    <property type="entry name" value="LRR_dom_sf"/>
</dbReference>
<dbReference type="Pfam" id="PF24758">
    <property type="entry name" value="LRR_At5g56370"/>
    <property type="match status" value="1"/>
</dbReference>
<dbReference type="Gene3D" id="3.80.10.10">
    <property type="entry name" value="Ribonuclease Inhibitor"/>
    <property type="match status" value="1"/>
</dbReference>
<name>A0A5J5AHJ7_9ASTE</name>